<dbReference type="Pfam" id="PF04542">
    <property type="entry name" value="Sigma70_r2"/>
    <property type="match status" value="1"/>
</dbReference>
<evidence type="ECO:0000256" key="4">
    <source>
        <dbReference type="ARBA" id="ARBA00023125"/>
    </source>
</evidence>
<feature type="compositionally biased region" description="Polar residues" evidence="6">
    <location>
        <begin position="86"/>
        <end position="109"/>
    </location>
</feature>
<dbReference type="EMBL" id="UOFS01000011">
    <property type="protein sequence ID" value="VAW92185.1"/>
    <property type="molecule type" value="Genomic_DNA"/>
</dbReference>
<dbReference type="InterPro" id="IPR013324">
    <property type="entry name" value="RNA_pol_sigma_r3/r4-like"/>
</dbReference>
<dbReference type="PANTHER" id="PTHR43133:SF8">
    <property type="entry name" value="RNA POLYMERASE SIGMA FACTOR HI_1459-RELATED"/>
    <property type="match status" value="1"/>
</dbReference>
<dbReference type="AlphaFoldDB" id="A0A3B0ZFL9"/>
<dbReference type="InterPro" id="IPR007627">
    <property type="entry name" value="RNA_pol_sigma70_r2"/>
</dbReference>
<keyword evidence="4" id="KW-0238">DNA-binding</keyword>
<dbReference type="InterPro" id="IPR036388">
    <property type="entry name" value="WH-like_DNA-bd_sf"/>
</dbReference>
<dbReference type="SUPFAM" id="SSF88659">
    <property type="entry name" value="Sigma3 and sigma4 domains of RNA polymerase sigma factors"/>
    <property type="match status" value="1"/>
</dbReference>
<evidence type="ECO:0000256" key="1">
    <source>
        <dbReference type="ARBA" id="ARBA00010641"/>
    </source>
</evidence>
<accession>A0A3B0ZFL9</accession>
<dbReference type="GO" id="GO:0003677">
    <property type="term" value="F:DNA binding"/>
    <property type="evidence" value="ECO:0007669"/>
    <property type="project" value="UniProtKB-KW"/>
</dbReference>
<keyword evidence="3" id="KW-0731">Sigma factor</keyword>
<evidence type="ECO:0000256" key="3">
    <source>
        <dbReference type="ARBA" id="ARBA00023082"/>
    </source>
</evidence>
<evidence type="ECO:0000256" key="6">
    <source>
        <dbReference type="SAM" id="MobiDB-lite"/>
    </source>
</evidence>
<dbReference type="InterPro" id="IPR013325">
    <property type="entry name" value="RNA_pol_sigma_r2"/>
</dbReference>
<dbReference type="Gene3D" id="1.10.10.10">
    <property type="entry name" value="Winged helix-like DNA-binding domain superfamily/Winged helix DNA-binding domain"/>
    <property type="match status" value="1"/>
</dbReference>
<evidence type="ECO:0000259" key="7">
    <source>
        <dbReference type="Pfam" id="PF04542"/>
    </source>
</evidence>
<keyword evidence="2" id="KW-0805">Transcription regulation</keyword>
<name>A0A3B0ZFL9_9ZZZZ</name>
<organism evidence="9">
    <name type="scientific">hydrothermal vent metagenome</name>
    <dbReference type="NCBI Taxonomy" id="652676"/>
    <lineage>
        <taxon>unclassified sequences</taxon>
        <taxon>metagenomes</taxon>
        <taxon>ecological metagenomes</taxon>
    </lineage>
</organism>
<dbReference type="PANTHER" id="PTHR43133">
    <property type="entry name" value="RNA POLYMERASE ECF-TYPE SIGMA FACTO"/>
    <property type="match status" value="1"/>
</dbReference>
<evidence type="ECO:0000259" key="8">
    <source>
        <dbReference type="Pfam" id="PF08281"/>
    </source>
</evidence>
<protein>
    <submittedName>
        <fullName evidence="9">Uncharacterized protein</fullName>
    </submittedName>
</protein>
<evidence type="ECO:0000313" key="9">
    <source>
        <dbReference type="EMBL" id="VAW92185.1"/>
    </source>
</evidence>
<dbReference type="Gene3D" id="1.10.1740.10">
    <property type="match status" value="1"/>
</dbReference>
<dbReference type="NCBIfam" id="TIGR02937">
    <property type="entry name" value="sigma70-ECF"/>
    <property type="match status" value="1"/>
</dbReference>
<dbReference type="CDD" id="cd06171">
    <property type="entry name" value="Sigma70_r4"/>
    <property type="match status" value="1"/>
</dbReference>
<dbReference type="GO" id="GO:0016987">
    <property type="term" value="F:sigma factor activity"/>
    <property type="evidence" value="ECO:0007669"/>
    <property type="project" value="UniProtKB-KW"/>
</dbReference>
<evidence type="ECO:0000256" key="5">
    <source>
        <dbReference type="ARBA" id="ARBA00023163"/>
    </source>
</evidence>
<dbReference type="InterPro" id="IPR013249">
    <property type="entry name" value="RNA_pol_sigma70_r4_t2"/>
</dbReference>
<reference evidence="9" key="1">
    <citation type="submission" date="2018-06" db="EMBL/GenBank/DDBJ databases">
        <authorList>
            <person name="Zhirakovskaya E."/>
        </authorList>
    </citation>
    <scope>NUCLEOTIDE SEQUENCE</scope>
</reference>
<dbReference type="InterPro" id="IPR014284">
    <property type="entry name" value="RNA_pol_sigma-70_dom"/>
</dbReference>
<feature type="domain" description="RNA polymerase sigma factor 70 region 4 type 2" evidence="8">
    <location>
        <begin position="115"/>
        <end position="163"/>
    </location>
</feature>
<dbReference type="GO" id="GO:0006352">
    <property type="term" value="P:DNA-templated transcription initiation"/>
    <property type="evidence" value="ECO:0007669"/>
    <property type="project" value="InterPro"/>
</dbReference>
<feature type="region of interest" description="Disordered" evidence="6">
    <location>
        <begin position="74"/>
        <end position="109"/>
    </location>
</feature>
<dbReference type="Pfam" id="PF08281">
    <property type="entry name" value="Sigma70_r4_2"/>
    <property type="match status" value="1"/>
</dbReference>
<proteinExistence type="inferred from homology"/>
<sequence length="713" mass="81560">MDKNIIIERFYKDHKDRVYNFIARLVARPEQAIDLTLQTFVTALNDKNVVQIANPKTYLFSIARNILYSEIDQEVKPENTPKDNSQDNTADENATNPETVTQQEKTSELQEIQNKVKQAINCMSAKTKELMILRYTEEHSFKEISVITGRTISDVKVNLHRSKIRFESAFSDEKTNNVDISHETCNPLATLFAPHKDTEIPEPHLQLIDKHISKCFLCFEDQEKLQHSKILFNIDPLIKAPKIFDKKINDAIGAKFKFLAKIAKPPKKTASIKSIGKKAAVKVVTATTMSTIKATKIGFSMVAGIIGILVLFTLFNDDTETANYDDTATTADIDPFVKSDLSALVNLKAKDSTTGQYINQKLLWEVYSEDTVELIESNTTDNFDLSLNPGKYYVTVKYQGKSIKSPFEIKDDTSVNIELNFNLNKKKITALDVSKLPNLHIHRKTTNAHKSLQPRLSWDNCVENIEMYLITRDTSPTKWRKRERQIKIKQPNFKLNRGIATEPDWSALTQNVEDEYFSGEQHALYRKGSNYEILNDGSCTLIKTNYNTAEIDDGQFKYYIDYIKKTADKTISERIIAKGVQAMSKMLKDSMHTQQHTEEHDGQTNVTLIAGTESVIGESCEYTFKDEMEDMRHCYWKTMHQYPAFIRRKIILKTTKKLNNKQSFFGKTINVATLFEKDIPLSKKVFSVPSNININDTSAKDLRNLKNSLTLNR</sequence>
<comment type="similarity">
    <text evidence="1">Belongs to the sigma-70 factor family. ECF subfamily.</text>
</comment>
<feature type="compositionally biased region" description="Basic and acidic residues" evidence="6">
    <location>
        <begin position="74"/>
        <end position="85"/>
    </location>
</feature>
<keyword evidence="5" id="KW-0804">Transcription</keyword>
<dbReference type="SUPFAM" id="SSF88946">
    <property type="entry name" value="Sigma2 domain of RNA polymerase sigma factors"/>
    <property type="match status" value="1"/>
</dbReference>
<gene>
    <name evidence="9" type="ORF">MNBD_GAMMA22-2398</name>
</gene>
<feature type="domain" description="RNA polymerase sigma-70 region 2" evidence="7">
    <location>
        <begin position="10"/>
        <end position="72"/>
    </location>
</feature>
<evidence type="ECO:0000256" key="2">
    <source>
        <dbReference type="ARBA" id="ARBA00023015"/>
    </source>
</evidence>
<dbReference type="InterPro" id="IPR039425">
    <property type="entry name" value="RNA_pol_sigma-70-like"/>
</dbReference>